<evidence type="ECO:0000313" key="2">
    <source>
        <dbReference type="Proteomes" id="UP001282284"/>
    </source>
</evidence>
<proteinExistence type="predicted"/>
<dbReference type="Proteomes" id="UP001282284">
    <property type="component" value="Unassembled WGS sequence"/>
</dbReference>
<comment type="caution">
    <text evidence="1">The sequence shown here is derived from an EMBL/GenBank/DDBJ whole genome shotgun (WGS) entry which is preliminary data.</text>
</comment>
<reference evidence="1 2" key="1">
    <citation type="submission" date="2023-06" db="EMBL/GenBank/DDBJ databases">
        <title>Sporosarcina sp. nov., isolated from Korean traditional fermented seafood 'Jeotgal'.</title>
        <authorList>
            <person name="Yang A.I."/>
            <person name="Shin N.-R."/>
        </authorList>
    </citation>
    <scope>NUCLEOTIDE SEQUENCE [LARGE SCALE GENOMIC DNA]</scope>
    <source>
        <strain evidence="1 2">KCTC13119</strain>
    </source>
</reference>
<dbReference type="RefSeq" id="WP_317944743.1">
    <property type="nucleotide sequence ID" value="NZ_JAUBDI010000012.1"/>
</dbReference>
<accession>A0ABU4GAT4</accession>
<dbReference type="Gene3D" id="3.40.50.2000">
    <property type="entry name" value="Glycogen Phosphorylase B"/>
    <property type="match status" value="1"/>
</dbReference>
<protein>
    <submittedName>
        <fullName evidence="1">Uncharacterized protein</fullName>
    </submittedName>
</protein>
<evidence type="ECO:0000313" key="1">
    <source>
        <dbReference type="EMBL" id="MDW0114011.1"/>
    </source>
</evidence>
<name>A0ABU4GAT4_9BACL</name>
<dbReference type="SUPFAM" id="SSF53756">
    <property type="entry name" value="UDP-Glycosyltransferase/glycogen phosphorylase"/>
    <property type="match status" value="1"/>
</dbReference>
<keyword evidence="2" id="KW-1185">Reference proteome</keyword>
<dbReference type="EMBL" id="JAUBDI010000012">
    <property type="protein sequence ID" value="MDW0114011.1"/>
    <property type="molecule type" value="Genomic_DNA"/>
</dbReference>
<organism evidence="1 2">
    <name type="scientific">Sporosarcina saromensis</name>
    <dbReference type="NCBI Taxonomy" id="359365"/>
    <lineage>
        <taxon>Bacteria</taxon>
        <taxon>Bacillati</taxon>
        <taxon>Bacillota</taxon>
        <taxon>Bacilli</taxon>
        <taxon>Bacillales</taxon>
        <taxon>Caryophanaceae</taxon>
        <taxon>Sporosarcina</taxon>
    </lineage>
</organism>
<sequence length="358" mass="42575">MSKKRICFITLSNLYLCPYISKYISLIDCDYDIIYWNRHGINENMGAKEVFPFRYEMEENQGKLKKISGYVKFRKYAIDIIKKKDYDGVILLQTSVGILLQKILKKKLSGKYIVDVRDYTMEKNKIFFSLVKNLINKSANTVISSKGYKSFLPEYEYTIVHNDIKIDKDTIVRFEKRKRNKERVVISYIGLIRFNDQNKRVILKFKDDDRFLLRFIGKGANSLKKFCLDNNIANVDLIDRFPPEKTLEYYYDTDIIYNLYGNNSPLLDYALSNKLYYAAKLRMPIIVCPDTYMEEVCTQFGFGFVFNLQDKNACTDLFNYYQSINWSIFEQKCQRFVKLVEEENEVFNDMVKKYIYKI</sequence>
<gene>
    <name evidence="1" type="ORF">QT711_12510</name>
</gene>